<dbReference type="EC" id="3.2.1.20" evidence="3"/>
<keyword evidence="10" id="KW-1185">Reference proteome</keyword>
<dbReference type="PANTHER" id="PTHR10357">
    <property type="entry name" value="ALPHA-AMYLASE FAMILY MEMBER"/>
    <property type="match status" value="1"/>
</dbReference>
<proteinExistence type="inferred from homology"/>
<dbReference type="SMART" id="SM00642">
    <property type="entry name" value="Aamy"/>
    <property type="match status" value="3"/>
</dbReference>
<dbReference type="Gene3D" id="3.20.20.80">
    <property type="entry name" value="Glycosidases"/>
    <property type="match status" value="3"/>
</dbReference>
<keyword evidence="7" id="KW-0732">Signal</keyword>
<dbReference type="Pfam" id="PF00128">
    <property type="entry name" value="Alpha-amylase"/>
    <property type="match status" value="3"/>
</dbReference>
<sequence>MVLNKVLVVLVYIVFVTSVNAKEAKADGNLNWWKNAVFYQIYPRSFKDSNNDGIGDLKGITSKLQHLKNAGVTAAWLSPIYQSPQVDQGYDISDYKKIDEDYGTIEDFDEMIKAAHELNIKIIMDFVPNHSSNLHEWFLKSENRTEGYEDYYVWKSGSPDKPPNNWLSVFSNSSWEYSTIRGEYYLHQFTKQQPDLNLRSQKLVAELMDVLQFWLDKDVDGFRMDAVPYLFEDDQFRDEPLSKTTNDSTTHTYLEHIYTTDLPETFDMIYLWREMLNNYTRDRGGDARIMMTEAYTNITNTMKYYGGNDKDGAHFTFNFQFISYLNKTSSANDIVFLINQWLEYMPTKYTANWVLGNHDNSRVATKFGPERVDGMNVLIAFLPGIMVTYNGEEIGQENGEVTYQEGKDPNACKAPPDQFESVSRDFERTPFQWDDSVNAGFNTGNTTWLPVSKKYNETNLKAQSISGVKSHFHLYQNILKLRQEEAFTNGNLTIKALSDNVIAYTRSLQDGTTYIIVINIADAKEEVDLSKFPGIKKNIRIVSSSSHSSKYDRVLPTKLFVIEPYEAIVGIALKDVQYGSSDWWKHAVFYQIYPRSFKDDTNDGIGDLKGITSKLDHLKNAGITAAWLSPIYESPQVDQGYDISNFTNIDKDYGTYQDFDNFVQKAHSLGIKIIMDFVPNHSSDKHIWFTKSEAREEGYEDFYVWKDGKNENPPNNWLSNFKYSAWAYSEKRNQYYLHQFAIQQPDLNYRNPLVVQEMKNVLKFWLDRGVDGFRMDAVPYIFEDDQFLDEPLSNLNVSKDDYKYLNHIYTSDHPQTFDMIYQWRQFLDDYTTEHGGDDRIIMTEAYTNITNTMKYYGNSSMNGAHFTFNFQLITKINAESNASDIVNAVQEWLTNIPAQYTSNWVLGNHDNHRVATRFGPQNVDGFNILTAFLPGILVTYNGEEIGQEDGEISWEEGKDPGACNGLKEDFNKSSRDFERTPFQWDDTVNAGFNIGNKTWLPVSQKYKETNLKAQSVPGIKSHFHLYQNILKLRQEEVFTKGDLIIKALSNNVVAYTRALQDGTMYIIVINISDEEEMVDLTTFSGINKNIRIVSSSSHSSKYDRVLSTKFFVLAPYEAVVGKVLKDVQMGSSDWWKHAVFYQIYPRSFKDDNNDGIGDLKGISSKLDHLKDVGVTAAWLSPIYESPQVDQGYDISNFTNLDKDYGTYQDFDNLVQKAHSLGIKIIMDFVPNHSSDKHIWFTKSEAREEGYEDFYVWKDGKNGNPPNNWLSNFKYSAWAYSEKRNQYYLHQFAIQQPDLNYRNPLVVQEMKNVLKFWLDRGVDGFRMDAVPYIFEDDQFLDEPLSNLNVSKDDYKYLNHIYTSDHPQTFDMIYEWRQFLDDYTTEHGGDDRVIMTEAYTNITNTMKYYGNNTMIGAHFTFNFQLITKINAASNAVDIVNAIQEWLTNIPAQYTSNWVLGNHDNHRVATRFGPQNVDGFNILTALLPGILVTYNGEEIGQEDGEVSWEEGKDPGACNGLKENFNQSSRDFERTPFQWDDTVNAGFNIGNKTWLPVSEKYKETNLKIQISKNNSHYNIYKQVVELRQEQVFKTGLTNVFSLTQNVVGVIRSNDTSAFLFLFNIGNAEENVNLANRNFNPYVEVILVSETSSRTLGNLLSTTNLTLQPHESIVAVNTTKTLNENTDNGGVCFFASIFLMVLPVFLLLN</sequence>
<dbReference type="Gene3D" id="2.60.40.1180">
    <property type="entry name" value="Golgi alpha-mannosidase II"/>
    <property type="match status" value="3"/>
</dbReference>
<dbReference type="GO" id="GO:0005975">
    <property type="term" value="P:carbohydrate metabolic process"/>
    <property type="evidence" value="ECO:0007669"/>
    <property type="project" value="InterPro"/>
</dbReference>
<feature type="signal peptide" evidence="7">
    <location>
        <begin position="1"/>
        <end position="21"/>
    </location>
</feature>
<comment type="catalytic activity">
    <reaction evidence="1">
        <text>Hydrolysis of terminal, non-reducing (1-&gt;4)-linked alpha-D-glucose residues with release of alpha-D-glucose.</text>
        <dbReference type="EC" id="3.2.1.20"/>
    </reaction>
</comment>
<evidence type="ECO:0000313" key="9">
    <source>
        <dbReference type="EMBL" id="KAK4887008.1"/>
    </source>
</evidence>
<evidence type="ECO:0000256" key="5">
    <source>
        <dbReference type="ARBA" id="ARBA00023295"/>
    </source>
</evidence>
<dbReference type="GO" id="GO:0004558">
    <property type="term" value="F:alpha-1,4-glucosidase activity"/>
    <property type="evidence" value="ECO:0007669"/>
    <property type="project" value="UniProtKB-EC"/>
</dbReference>
<dbReference type="Gene3D" id="3.90.400.10">
    <property type="entry name" value="Oligo-1,6-glucosidase, Domain 2"/>
    <property type="match status" value="3"/>
</dbReference>
<feature type="transmembrane region" description="Helical" evidence="6">
    <location>
        <begin position="1683"/>
        <end position="1703"/>
    </location>
</feature>
<accession>A0AAN7SRJ2</accession>
<dbReference type="SUPFAM" id="SSF51011">
    <property type="entry name" value="Glycosyl hydrolase domain"/>
    <property type="match status" value="2"/>
</dbReference>
<feature type="chain" id="PRO_5042928546" description="alpha-glucosidase" evidence="7">
    <location>
        <begin position="22"/>
        <end position="1704"/>
    </location>
</feature>
<gene>
    <name evidence="9" type="ORF">RN001_003279</name>
</gene>
<dbReference type="InterPro" id="IPR006047">
    <property type="entry name" value="GH13_cat_dom"/>
</dbReference>
<evidence type="ECO:0000259" key="8">
    <source>
        <dbReference type="SMART" id="SM00642"/>
    </source>
</evidence>
<dbReference type="InterPro" id="IPR013780">
    <property type="entry name" value="Glyco_hydro_b"/>
</dbReference>
<feature type="domain" description="Glycosyl hydrolase family 13 catalytic" evidence="8">
    <location>
        <begin position="591"/>
        <end position="983"/>
    </location>
</feature>
<name>A0AAN7SRJ2_9COLE</name>
<evidence type="ECO:0000256" key="7">
    <source>
        <dbReference type="SAM" id="SignalP"/>
    </source>
</evidence>
<dbReference type="SUPFAM" id="SSF51445">
    <property type="entry name" value="(Trans)glycosidases"/>
    <property type="match status" value="3"/>
</dbReference>
<evidence type="ECO:0000256" key="6">
    <source>
        <dbReference type="SAM" id="Phobius"/>
    </source>
</evidence>
<comment type="caution">
    <text evidence="9">The sequence shown here is derived from an EMBL/GenBank/DDBJ whole genome shotgun (WGS) entry which is preliminary data.</text>
</comment>
<dbReference type="Proteomes" id="UP001353858">
    <property type="component" value="Unassembled WGS sequence"/>
</dbReference>
<feature type="domain" description="Glycosyl hydrolase family 13 catalytic" evidence="8">
    <location>
        <begin position="1142"/>
        <end position="1530"/>
    </location>
</feature>
<keyword evidence="6" id="KW-0812">Transmembrane</keyword>
<protein>
    <recommendedName>
        <fullName evidence="3">alpha-glucosidase</fullName>
        <ecNumber evidence="3">3.2.1.20</ecNumber>
    </recommendedName>
</protein>
<dbReference type="InterPro" id="IPR045857">
    <property type="entry name" value="O16G_dom_2"/>
</dbReference>
<feature type="domain" description="Glycosyl hydrolase family 13 catalytic" evidence="8">
    <location>
        <begin position="40"/>
        <end position="428"/>
    </location>
</feature>
<keyword evidence="5" id="KW-0378">Hydrolase</keyword>
<evidence type="ECO:0000313" key="10">
    <source>
        <dbReference type="Proteomes" id="UP001353858"/>
    </source>
</evidence>
<evidence type="ECO:0000256" key="2">
    <source>
        <dbReference type="ARBA" id="ARBA00008061"/>
    </source>
</evidence>
<dbReference type="PANTHER" id="PTHR10357:SF179">
    <property type="entry name" value="NEUTRAL AND BASIC AMINO ACID TRANSPORT PROTEIN RBAT"/>
    <property type="match status" value="1"/>
</dbReference>
<evidence type="ECO:0000256" key="3">
    <source>
        <dbReference type="ARBA" id="ARBA00012741"/>
    </source>
</evidence>
<keyword evidence="4" id="KW-0325">Glycoprotein</keyword>
<comment type="similarity">
    <text evidence="2">Belongs to the glycosyl hydrolase 13 family.</text>
</comment>
<dbReference type="EMBL" id="JARPUR010000001">
    <property type="protein sequence ID" value="KAK4887008.1"/>
    <property type="molecule type" value="Genomic_DNA"/>
</dbReference>
<dbReference type="InterPro" id="IPR017853">
    <property type="entry name" value="GH"/>
</dbReference>
<reference evidence="10" key="1">
    <citation type="submission" date="2023-01" db="EMBL/GenBank/DDBJ databases">
        <title>Key to firefly adult light organ development and bioluminescence: homeobox transcription factors regulate luciferase expression and transportation to peroxisome.</title>
        <authorList>
            <person name="Fu X."/>
        </authorList>
    </citation>
    <scope>NUCLEOTIDE SEQUENCE [LARGE SCALE GENOMIC DNA]</scope>
</reference>
<keyword evidence="5" id="KW-0326">Glycosidase</keyword>
<dbReference type="CDD" id="cd11328">
    <property type="entry name" value="AmyAc_maltase"/>
    <property type="match status" value="3"/>
</dbReference>
<keyword evidence="6" id="KW-1133">Transmembrane helix</keyword>
<evidence type="ECO:0000256" key="4">
    <source>
        <dbReference type="ARBA" id="ARBA00023180"/>
    </source>
</evidence>
<organism evidence="9 10">
    <name type="scientific">Aquatica leii</name>
    <dbReference type="NCBI Taxonomy" id="1421715"/>
    <lineage>
        <taxon>Eukaryota</taxon>
        <taxon>Metazoa</taxon>
        <taxon>Ecdysozoa</taxon>
        <taxon>Arthropoda</taxon>
        <taxon>Hexapoda</taxon>
        <taxon>Insecta</taxon>
        <taxon>Pterygota</taxon>
        <taxon>Neoptera</taxon>
        <taxon>Endopterygota</taxon>
        <taxon>Coleoptera</taxon>
        <taxon>Polyphaga</taxon>
        <taxon>Elateriformia</taxon>
        <taxon>Elateroidea</taxon>
        <taxon>Lampyridae</taxon>
        <taxon>Luciolinae</taxon>
        <taxon>Aquatica</taxon>
    </lineage>
</organism>
<dbReference type="FunFam" id="3.90.400.10:FF:000001">
    <property type="entry name" value="Maltase A3, isoform A"/>
    <property type="match status" value="3"/>
</dbReference>
<evidence type="ECO:0000256" key="1">
    <source>
        <dbReference type="ARBA" id="ARBA00001657"/>
    </source>
</evidence>
<keyword evidence="6" id="KW-0472">Membrane</keyword>